<evidence type="ECO:0000256" key="11">
    <source>
        <dbReference type="ARBA" id="ARBA00067847"/>
    </source>
</evidence>
<feature type="region of interest" description="Disordered" evidence="13">
    <location>
        <begin position="1024"/>
        <end position="1111"/>
    </location>
</feature>
<accession>A0A444UMA0</accession>
<dbReference type="FunFam" id="3.30.200.20:FF:000336">
    <property type="entry name" value="Eukaryotic elongation factor 2 kinase"/>
    <property type="match status" value="1"/>
</dbReference>
<keyword evidence="14" id="KW-0472">Membrane</keyword>
<dbReference type="CDD" id="cd16967">
    <property type="entry name" value="Alpha_kinase_eEF2K"/>
    <property type="match status" value="1"/>
</dbReference>
<dbReference type="SMART" id="SM00811">
    <property type="entry name" value="Alpha_kinase"/>
    <property type="match status" value="1"/>
</dbReference>
<dbReference type="GO" id="GO:0004686">
    <property type="term" value="F:elongation factor-2 kinase activity"/>
    <property type="evidence" value="ECO:0007669"/>
    <property type="project" value="UniProtKB-EC"/>
</dbReference>
<evidence type="ECO:0000256" key="9">
    <source>
        <dbReference type="ARBA" id="ARBA00061584"/>
    </source>
</evidence>
<dbReference type="Proteomes" id="UP000289886">
    <property type="component" value="Unassembled WGS sequence"/>
</dbReference>
<reference evidence="18 19" key="1">
    <citation type="submission" date="2019-01" db="EMBL/GenBank/DDBJ databases">
        <title>Draft Genome and Complete Hox-Cluster Characterization of the Sterlet Sturgeon (Acipenser ruthenus).</title>
        <authorList>
            <person name="Wei Q."/>
        </authorList>
    </citation>
    <scope>NUCLEOTIDE SEQUENCE [LARGE SCALE GENOMIC DNA]</scope>
    <source>
        <strain evidence="18">WHYD16114868_AA</strain>
        <tissue evidence="18">Blood</tissue>
    </source>
</reference>
<dbReference type="GO" id="GO:0005516">
    <property type="term" value="F:calmodulin binding"/>
    <property type="evidence" value="ECO:0007669"/>
    <property type="project" value="UniProtKB-KW"/>
</dbReference>
<dbReference type="InterPro" id="IPR002035">
    <property type="entry name" value="VWF_A"/>
</dbReference>
<keyword evidence="5" id="KW-0418">Kinase</keyword>
<dbReference type="SUPFAM" id="SSF81901">
    <property type="entry name" value="HCP-like"/>
    <property type="match status" value="1"/>
</dbReference>
<dbReference type="InterPro" id="IPR011990">
    <property type="entry name" value="TPR-like_helical_dom_sf"/>
</dbReference>
<dbReference type="EC" id="2.7.11.20" evidence="10"/>
<dbReference type="Gene3D" id="3.30.200.20">
    <property type="entry name" value="Phosphorylase Kinase, domain 1"/>
    <property type="match status" value="2"/>
</dbReference>
<keyword evidence="4" id="KW-0547">Nucleotide-binding</keyword>
<keyword evidence="3" id="KW-0808">Transferase</keyword>
<evidence type="ECO:0000256" key="10">
    <source>
        <dbReference type="ARBA" id="ARBA00066872"/>
    </source>
</evidence>
<dbReference type="SUPFAM" id="SSF53300">
    <property type="entry name" value="vWA-like"/>
    <property type="match status" value="3"/>
</dbReference>
<evidence type="ECO:0000313" key="19">
    <source>
        <dbReference type="Proteomes" id="UP000289886"/>
    </source>
</evidence>
<evidence type="ECO:0000256" key="7">
    <source>
        <dbReference type="ARBA" id="ARBA00022840"/>
    </source>
</evidence>
<gene>
    <name evidence="18" type="ORF">EOD39_11983</name>
</gene>
<dbReference type="EMBL" id="SCEB01214264">
    <property type="protein sequence ID" value="RXM36320.1"/>
    <property type="molecule type" value="Genomic_DNA"/>
</dbReference>
<evidence type="ECO:0000313" key="18">
    <source>
        <dbReference type="EMBL" id="RXM36320.1"/>
    </source>
</evidence>
<feature type="transmembrane region" description="Helical" evidence="14">
    <location>
        <begin position="69"/>
        <end position="91"/>
    </location>
</feature>
<dbReference type="Pfam" id="PF18800">
    <property type="entry name" value="Atthog"/>
    <property type="match status" value="2"/>
</dbReference>
<feature type="region of interest" description="Disordered" evidence="13">
    <location>
        <begin position="1912"/>
        <end position="1948"/>
    </location>
</feature>
<dbReference type="SUPFAM" id="SSF56112">
    <property type="entry name" value="Protein kinase-like (PK-like)"/>
    <property type="match status" value="1"/>
</dbReference>
<comment type="caution">
    <text evidence="18">The sequence shown here is derived from an EMBL/GenBank/DDBJ whole genome shotgun (WGS) entry which is preliminary data.</text>
</comment>
<keyword evidence="6" id="KW-0106">Calcium</keyword>
<comment type="similarity">
    <text evidence="9">Belongs to the protein kinase superfamily. Alpha-type protein kinase family.</text>
</comment>
<proteinExistence type="inferred from homology"/>
<dbReference type="PROSITE" id="PS51158">
    <property type="entry name" value="ALPHA_KINASE"/>
    <property type="match status" value="1"/>
</dbReference>
<keyword evidence="8" id="KW-0112">Calmodulin-binding</keyword>
<feature type="domain" description="Alpha-type protein kinase" evidence="17">
    <location>
        <begin position="1602"/>
        <end position="1812"/>
    </location>
</feature>
<evidence type="ECO:0000256" key="3">
    <source>
        <dbReference type="ARBA" id="ARBA00022679"/>
    </source>
</evidence>
<organism evidence="18 19">
    <name type="scientific">Acipenser ruthenus</name>
    <name type="common">Sterlet sturgeon</name>
    <dbReference type="NCBI Taxonomy" id="7906"/>
    <lineage>
        <taxon>Eukaryota</taxon>
        <taxon>Metazoa</taxon>
        <taxon>Chordata</taxon>
        <taxon>Craniata</taxon>
        <taxon>Vertebrata</taxon>
        <taxon>Euteleostomi</taxon>
        <taxon>Actinopterygii</taxon>
        <taxon>Chondrostei</taxon>
        <taxon>Acipenseriformes</taxon>
        <taxon>Acipenseridae</taxon>
        <taxon>Acipenser</taxon>
    </lineage>
</organism>
<evidence type="ECO:0000259" key="16">
    <source>
        <dbReference type="PROSITE" id="PS50234"/>
    </source>
</evidence>
<evidence type="ECO:0000256" key="4">
    <source>
        <dbReference type="ARBA" id="ARBA00022741"/>
    </source>
</evidence>
<evidence type="ECO:0000256" key="2">
    <source>
        <dbReference type="ARBA" id="ARBA00022553"/>
    </source>
</evidence>
<dbReference type="PANTHER" id="PTHR46478:SF1">
    <property type="entry name" value="VON WILLEBRAND FACTOR A DOMAIN-CONTAINING PROTEIN 3A"/>
    <property type="match status" value="1"/>
</dbReference>
<dbReference type="Pfam" id="PF02816">
    <property type="entry name" value="Alpha_kinase"/>
    <property type="match status" value="1"/>
</dbReference>
<dbReference type="InterPro" id="IPR047588">
    <property type="entry name" value="eEF2K_a_kinase_dom"/>
</dbReference>
<feature type="transmembrane region" description="Helical" evidence="14">
    <location>
        <begin position="209"/>
        <end position="231"/>
    </location>
</feature>
<keyword evidence="15" id="KW-0732">Signal</keyword>
<evidence type="ECO:0000256" key="14">
    <source>
        <dbReference type="SAM" id="Phobius"/>
    </source>
</evidence>
<keyword evidence="2" id="KW-0597">Phosphoprotein</keyword>
<keyword evidence="19" id="KW-1185">Reference proteome</keyword>
<feature type="transmembrane region" description="Helical" evidence="14">
    <location>
        <begin position="98"/>
        <end position="116"/>
    </location>
</feature>
<dbReference type="Gene3D" id="3.40.50.410">
    <property type="entry name" value="von Willebrand factor, type A domain"/>
    <property type="match status" value="2"/>
</dbReference>
<evidence type="ECO:0000256" key="1">
    <source>
        <dbReference type="ARBA" id="ARBA00022527"/>
    </source>
</evidence>
<feature type="transmembrane region" description="Helical" evidence="14">
    <location>
        <begin position="136"/>
        <end position="159"/>
    </location>
</feature>
<dbReference type="InterPro" id="IPR036465">
    <property type="entry name" value="vWFA_dom_sf"/>
</dbReference>
<name>A0A444UMA0_ACIRT</name>
<protein>
    <recommendedName>
        <fullName evidence="11">Eukaryotic elongation factor 2 kinase</fullName>
        <ecNumber evidence="10">2.7.11.20</ecNumber>
    </recommendedName>
    <alternativeName>
        <fullName evidence="12">Calcium/calmodulin-dependent eukaryotic elongation factor 2 kinase</fullName>
    </alternativeName>
</protein>
<dbReference type="InterPro" id="IPR037663">
    <property type="entry name" value="Mosmo"/>
</dbReference>
<evidence type="ECO:0000256" key="5">
    <source>
        <dbReference type="ARBA" id="ARBA00022777"/>
    </source>
</evidence>
<dbReference type="InterPro" id="IPR011009">
    <property type="entry name" value="Kinase-like_dom_sf"/>
</dbReference>
<keyword evidence="14" id="KW-0812">Transmembrane</keyword>
<dbReference type="FunFam" id="3.30.200.20:FF:000230">
    <property type="entry name" value="Eukaryotic elongation factor 2 kinase"/>
    <property type="match status" value="1"/>
</dbReference>
<feature type="chain" id="PRO_5019573684" description="Eukaryotic elongation factor 2 kinase" evidence="15">
    <location>
        <begin position="27"/>
        <end position="2209"/>
    </location>
</feature>
<keyword evidence="14" id="KW-1133">Transmembrane helix</keyword>
<dbReference type="GO" id="GO:0005524">
    <property type="term" value="F:ATP binding"/>
    <property type="evidence" value="ECO:0007669"/>
    <property type="project" value="UniProtKB-KW"/>
</dbReference>
<dbReference type="SMART" id="SM00327">
    <property type="entry name" value="VWA"/>
    <property type="match status" value="1"/>
</dbReference>
<feature type="signal peptide" evidence="15">
    <location>
        <begin position="1"/>
        <end position="26"/>
    </location>
</feature>
<dbReference type="FunFam" id="3.20.200.10:FF:000002">
    <property type="entry name" value="Eukaryotic elongation factor 2 kinase"/>
    <property type="match status" value="1"/>
</dbReference>
<dbReference type="InterPro" id="IPR004166">
    <property type="entry name" value="a-kinase_dom"/>
</dbReference>
<dbReference type="PANTHER" id="PTHR46478">
    <property type="entry name" value="VON WILLEBRAND FACTOR A DOMAIN-CONTAINING PROTEIN 3A"/>
    <property type="match status" value="1"/>
</dbReference>
<dbReference type="Gene3D" id="3.20.200.10">
    <property type="entry name" value="MHCK/EF2 kinase"/>
    <property type="match status" value="1"/>
</dbReference>
<evidence type="ECO:0000259" key="17">
    <source>
        <dbReference type="PROSITE" id="PS51158"/>
    </source>
</evidence>
<keyword evidence="7" id="KW-0067">ATP-binding</keyword>
<keyword evidence="1" id="KW-0723">Serine/threonine-protein kinase</keyword>
<dbReference type="PROSITE" id="PS50234">
    <property type="entry name" value="VWFA"/>
    <property type="match status" value="1"/>
</dbReference>
<evidence type="ECO:0000256" key="12">
    <source>
        <dbReference type="ARBA" id="ARBA00078015"/>
    </source>
</evidence>
<dbReference type="CDD" id="cd00198">
    <property type="entry name" value="vWFA"/>
    <property type="match status" value="1"/>
</dbReference>
<feature type="compositionally biased region" description="Basic and acidic residues" evidence="13">
    <location>
        <begin position="1931"/>
        <end position="1944"/>
    </location>
</feature>
<feature type="domain" description="VWFA" evidence="16">
    <location>
        <begin position="1267"/>
        <end position="1451"/>
    </location>
</feature>
<dbReference type="Pfam" id="PF13768">
    <property type="entry name" value="VWA_3"/>
    <property type="match status" value="3"/>
</dbReference>
<evidence type="ECO:0000256" key="13">
    <source>
        <dbReference type="SAM" id="MobiDB-lite"/>
    </source>
</evidence>
<evidence type="ECO:0000256" key="8">
    <source>
        <dbReference type="ARBA" id="ARBA00022860"/>
    </source>
</evidence>
<evidence type="ECO:0000256" key="6">
    <source>
        <dbReference type="ARBA" id="ARBA00022837"/>
    </source>
</evidence>
<dbReference type="Gene3D" id="1.25.40.10">
    <property type="entry name" value="Tetratricopeptide repeat domain"/>
    <property type="match status" value="1"/>
</dbReference>
<sequence>MDKLTIISGCLFLAADIFAIASIANPDWVNTGESAGALTVGLVRQCQTLHGRDRTCIPPRLPPEWVTTLFFIIMGIISLTVTCGLLVASHWRREATKYARWIAFTVSALTVGLVRQCQTLHGRDRTCIPPRLPPEWVTTLFFIIMGIISLTVTCGLLVASHWRREATKYARWIAFTGIALERKKKKLSYTELLHQALTLQALFMLSQSWFCFTAACWVVVFITEGLTAFAFEYQIGTRKSTVLSTMSGHSNARIAQILDNEQLSATETSDPDSAGVAVRSKPLWQDETVLNLEPDTGLLVTHINQTQDLLRIQGQNASASDSQTSEEWLGNHSLDSMKLSITHLLSQGRVVMAKGDCMRKEMEFSADTVNAFESRLYEILELYHRRIRWLMEGSRKMFGLVKGTRVGLAIDASDANFEAGRSDGFQRSLLSVTLSSSSIRIVCLLESCSLVSFQYLLDEQLCYKKQLYLMSIGTDDSPLWRTLRDVNIRTLHEARQWVQQLRPNGGCNVLQAMKKMFAVKELNSLVIILGSCPDQTSDVLFDYIAQCMIGRNLPVHTVAYDCSNPMTHTALKKLAKASGGRFHCYSSDSQDLTYSSCDVHLLWRESQRAVDLLNKIKGMRQGMMGDALISIMQEISTEVAKLPPTRFLPRPPNHDRPLGIEMPNFLPKTSGEWIKSNGLKAKRLSLYQVLAPNAYSLVEEFVPILRKTVCSTLHEKAMMQFEWHDGTVKNIHVDPPLLYNYQKQLGQTVKMYERRVEWLTSGSRQIWGTVCEQRQVDPMLFCPHNYRVVIILVDVSETNSMYIIHIQHSLRLLLEQQMTNKECFNIIAYGSEMKPWNTEMVPPTPENLQDAWKWVQSLQCEGSRNLMGALKHALEVDLLDEQIGCQGIYLFTSGVPDQDGVCNSCVLINLDGCSVLLKGHAKVSLFQALVSSYVAERCGGCDLRLHVCLFSLDKFDLQGSIPARFATASDTANLLRDLALSGMGRFHWFKETGIIESDDINIIMAEMEKAVNYSQKCAMLVKSLKQRSDNKQPDDDPESEESQRAQIKREKRNPLKLSAPKPTALTLARMQAREDSLEDSPPSRALTWRPSSVKASIPPAQPMKSWSPSENEVKQKKKIEVSQSVFYTEEGNSVGLVFKKYPKAKSVRKSIPFAALPKEEAISSTKQWLKKFSIKRLKLDLHRLLSGPDCTHQKKLVPAMQKKVSAKYCTIFPSVEVNGVVKHLQFQPPELEEYIDQTERVLRRYIQRMQWLLSGSRRLFGTVLEKSVCILLDTSGSMDPYLSEVKKEMTSLIWEQLHKNGVSFNLLSFSDSVQVWKDRLMDATEEACHEAVQWVSMVKAHGSTCTLEALQAAFQFGDAQGFYLLTDGKPDTSCNFVLKETEKLMQGKQIAVHAISFNCSDSTANEFLKKLASQTGGRYHRCHGELDGHLVAHRMLTEGFTDEDDPVLPAFEGDDLRRLALEIGKARRFLTQARTFRYSVPTQSTVIITAAMADKDLIFSMDVVDSGRTKRAGSLDDPDSDEEDNYYICPITDDPIYKASEICNYLKNLIHNEQYSSNAPTQTSFNVKTAWKNAIRKAKAMPDPWAEFHLEEIEKEPCTRYRYNAVTGQWVEDEVFIKMASQPFGRGAMRECYRTKKLSNFSHSHNWKSASNYVAKRYLMPVDRDVYFEDVRLQMEAKLWGEEYNRHRPPKQVDIMQMCIVEMKNRPGKPLYHLEHYIEGKYIKYNSNSGFVRDDNIRLTPQAFSHFSFERSAHQLIVVDIQGVGDLYTDPQIHTDCGTDFGDGNLGIRGMALFFHSHLCNKICKSMGLTPFDISPMEKATLDCTNKLLESAKTVLRGCEEKCGSPRVRTISTGCLPPLLSHLSESSCPDDMSDGPLDSTPCSPAGLYPESFRKSPLGWSLLNDVDAGSFEANNNIHEHRDSDGGDSGYPSERRSEGEDVEHRARASSLNSRRCYESDEDSIRRLTEEKWNVYHASHSHVHRPSCVAVEVKRLNALVQEKKIGKSNLGKVHLAMVRYHEGGRFCEKDQEWDRDSAVFHLEHAAMCGELEAIVALGLMYFQMPHHILTDVTLEDTEENRKKGFAYLLQAAEAGDRPSMIFVSRAFDSGLALPPDRSQDWKEAVRWYDTALNMTDYDEGGEYDGMQDEPRYLLLAREAEMYMEGGFGLEPDPQKAGDLFTEAADAAMEALKGRLANQYYMKAEDAWSLMEE</sequence>
<evidence type="ECO:0000256" key="15">
    <source>
        <dbReference type="SAM" id="SignalP"/>
    </source>
</evidence>